<evidence type="ECO:0000313" key="5">
    <source>
        <dbReference type="Proteomes" id="UP000449906"/>
    </source>
</evidence>
<gene>
    <name evidence="3" type="ORF">F9L07_26395</name>
    <name evidence="2" type="ORF">KR76_11525</name>
</gene>
<keyword evidence="1" id="KW-0812">Transmembrane</keyword>
<dbReference type="InterPro" id="IPR046550">
    <property type="entry name" value="DUF6704"/>
</dbReference>
<evidence type="ECO:0000256" key="1">
    <source>
        <dbReference type="SAM" id="Phobius"/>
    </source>
</evidence>
<dbReference type="GeneID" id="96609511"/>
<dbReference type="OrthoDB" id="3872677at2"/>
<evidence type="ECO:0000313" key="4">
    <source>
        <dbReference type="Proteomes" id="UP000030300"/>
    </source>
</evidence>
<keyword evidence="4" id="KW-1185">Reference proteome</keyword>
<organism evidence="2 4">
    <name type="scientific">Nocardioides simplex</name>
    <name type="common">Arthrobacter simplex</name>
    <dbReference type="NCBI Taxonomy" id="2045"/>
    <lineage>
        <taxon>Bacteria</taxon>
        <taxon>Bacillati</taxon>
        <taxon>Actinomycetota</taxon>
        <taxon>Actinomycetes</taxon>
        <taxon>Propionibacteriales</taxon>
        <taxon>Nocardioidaceae</taxon>
        <taxon>Pimelobacter</taxon>
    </lineage>
</organism>
<sequence>MADNHGNTPAAWTAVLVSLVGFVVGAIGMSLSPLNWPLFWIGTVVVVAGGVVFLVMAKMGFHEPGH</sequence>
<dbReference type="EMBL" id="CP009896">
    <property type="protein sequence ID" value="AIY17228.1"/>
    <property type="molecule type" value="Genomic_DNA"/>
</dbReference>
<dbReference type="HOGENOM" id="CLU_172614_2_1_11"/>
<reference evidence="3 5" key="2">
    <citation type="submission" date="2019-09" db="EMBL/GenBank/DDBJ databases">
        <title>Pimelobacter sp. isolated from Paulinella.</title>
        <authorList>
            <person name="Jeong S.E."/>
        </authorList>
    </citation>
    <scope>NUCLEOTIDE SEQUENCE [LARGE SCALE GENOMIC DNA]</scope>
    <source>
        <strain evidence="3 5">Pch-N</strain>
    </source>
</reference>
<feature type="transmembrane region" description="Helical" evidence="1">
    <location>
        <begin position="12"/>
        <end position="32"/>
    </location>
</feature>
<proteinExistence type="predicted"/>
<keyword evidence="1" id="KW-0472">Membrane</keyword>
<evidence type="ECO:0000313" key="2">
    <source>
        <dbReference type="EMBL" id="AIY17228.1"/>
    </source>
</evidence>
<name>A0A0A1DKW8_NOCSI</name>
<dbReference type="Proteomes" id="UP000449906">
    <property type="component" value="Unassembled WGS sequence"/>
</dbReference>
<reference evidence="2 4" key="1">
    <citation type="journal article" date="2015" name="Genome Announc.">
        <title>Complete Genome Sequence of Steroid-Transforming Nocardioides simplex VKM Ac-2033D.</title>
        <authorList>
            <person name="Shtratnikova V.Y."/>
            <person name="Schelkunov M.I."/>
            <person name="Pekov Y.A."/>
            <person name="Fokina V.V."/>
            <person name="Logacheva M.D."/>
            <person name="Sokolov S.L."/>
            <person name="Bragin E.Y."/>
            <person name="Ashapkin V.V."/>
            <person name="Donova M.V."/>
        </authorList>
    </citation>
    <scope>NUCLEOTIDE SEQUENCE [LARGE SCALE GENOMIC DNA]</scope>
    <source>
        <strain evidence="2 4">VKM Ac-2033D</strain>
    </source>
</reference>
<keyword evidence="1" id="KW-1133">Transmembrane helix</keyword>
<feature type="transmembrane region" description="Helical" evidence="1">
    <location>
        <begin position="38"/>
        <end position="57"/>
    </location>
</feature>
<dbReference type="KEGG" id="psim:KR76_11525"/>
<evidence type="ECO:0000313" key="3">
    <source>
        <dbReference type="EMBL" id="KAB2807562.1"/>
    </source>
</evidence>
<dbReference type="EMBL" id="WBVM01000005">
    <property type="protein sequence ID" value="KAB2807562.1"/>
    <property type="molecule type" value="Genomic_DNA"/>
</dbReference>
<dbReference type="STRING" id="2045.KR76_11525"/>
<protein>
    <submittedName>
        <fullName evidence="2">Membrane protein</fullName>
    </submittedName>
</protein>
<dbReference type="Proteomes" id="UP000030300">
    <property type="component" value="Chromosome"/>
</dbReference>
<accession>A0A0A1DKW8</accession>
<dbReference type="NCBIfam" id="NF041681">
    <property type="entry name" value="HGxxPAAW"/>
    <property type="match status" value="1"/>
</dbReference>
<dbReference type="RefSeq" id="WP_038678408.1">
    <property type="nucleotide sequence ID" value="NZ_BJMC01000008.1"/>
</dbReference>
<dbReference type="AlphaFoldDB" id="A0A0A1DKW8"/>
<dbReference type="Pfam" id="PF20447">
    <property type="entry name" value="DUF6704"/>
    <property type="match status" value="1"/>
</dbReference>